<keyword evidence="3" id="KW-1185">Reference proteome</keyword>
<reference evidence="3" key="2">
    <citation type="submission" date="2013-12" db="EMBL/GenBank/DDBJ databases">
        <authorList>
            <person name="Yu Y."/>
            <person name="Lee S."/>
            <person name="de Baynast K."/>
            <person name="Wissotski M."/>
            <person name="Liu L."/>
            <person name="Talag J."/>
            <person name="Goicoechea J."/>
            <person name="Angelova A."/>
            <person name="Jetty R."/>
            <person name="Kudrna D."/>
            <person name="Golser W."/>
            <person name="Rivera L."/>
            <person name="Zhang J."/>
            <person name="Wing R."/>
        </authorList>
    </citation>
    <scope>NUCLEOTIDE SEQUENCE</scope>
</reference>
<proteinExistence type="predicted"/>
<dbReference type="EnsemblPlants" id="LPERR03G33680.1">
    <property type="protein sequence ID" value="LPERR03G33680.1"/>
    <property type="gene ID" value="LPERR03G33680"/>
</dbReference>
<reference evidence="2 3" key="1">
    <citation type="submission" date="2012-08" db="EMBL/GenBank/DDBJ databases">
        <title>Oryza genome evolution.</title>
        <authorList>
            <person name="Wing R.A."/>
        </authorList>
    </citation>
    <scope>NUCLEOTIDE SEQUENCE</scope>
</reference>
<sequence length="151" mass="16369">MGSLMAGWDSPVLGDESRVLARRNKSLTREEVEAFWKQHGEMTMTANGSPPVGSPAAMARSAPVFHSREKAAASPRGGVRHIDTAATRVEGFFPDSDAAAEAESPSKSRDWWTRSNWAFLNEPPLEEDASGKAQISYTPQFHVARIATGNA</sequence>
<dbReference type="PANTHER" id="PTHR33872:SF2">
    <property type="entry name" value="DNA POLYMERASE EPSILON CATALYTIC SUBUNIT A"/>
    <property type="match status" value="1"/>
</dbReference>
<dbReference type="AlphaFoldDB" id="A0A0D9W0X6"/>
<reference evidence="2" key="3">
    <citation type="submission" date="2015-04" db="UniProtKB">
        <authorList>
            <consortium name="EnsemblPlants"/>
        </authorList>
    </citation>
    <scope>IDENTIFICATION</scope>
</reference>
<feature type="region of interest" description="Disordered" evidence="1">
    <location>
        <begin position="38"/>
        <end position="81"/>
    </location>
</feature>
<dbReference type="HOGENOM" id="CLU_114297_0_0_1"/>
<dbReference type="PANTHER" id="PTHR33872">
    <property type="entry name" value="DNA POLYMERASE EPSILON CATALYTIC SUBUNIT A"/>
    <property type="match status" value="1"/>
</dbReference>
<evidence type="ECO:0000313" key="2">
    <source>
        <dbReference type="EnsemblPlants" id="LPERR03G33680.1"/>
    </source>
</evidence>
<organism evidence="2 3">
    <name type="scientific">Leersia perrieri</name>
    <dbReference type="NCBI Taxonomy" id="77586"/>
    <lineage>
        <taxon>Eukaryota</taxon>
        <taxon>Viridiplantae</taxon>
        <taxon>Streptophyta</taxon>
        <taxon>Embryophyta</taxon>
        <taxon>Tracheophyta</taxon>
        <taxon>Spermatophyta</taxon>
        <taxon>Magnoliopsida</taxon>
        <taxon>Liliopsida</taxon>
        <taxon>Poales</taxon>
        <taxon>Poaceae</taxon>
        <taxon>BOP clade</taxon>
        <taxon>Oryzoideae</taxon>
        <taxon>Oryzeae</taxon>
        <taxon>Oryzinae</taxon>
        <taxon>Leersia</taxon>
    </lineage>
</organism>
<protein>
    <submittedName>
        <fullName evidence="2">Uncharacterized protein</fullName>
    </submittedName>
</protein>
<name>A0A0D9W0X6_9ORYZ</name>
<dbReference type="Proteomes" id="UP000032180">
    <property type="component" value="Chromosome 3"/>
</dbReference>
<accession>A0A0D9W0X6</accession>
<evidence type="ECO:0000256" key="1">
    <source>
        <dbReference type="SAM" id="MobiDB-lite"/>
    </source>
</evidence>
<dbReference type="STRING" id="77586.A0A0D9W0X6"/>
<dbReference type="Gramene" id="LPERR03G33680.1">
    <property type="protein sequence ID" value="LPERR03G33680.1"/>
    <property type="gene ID" value="LPERR03G33680"/>
</dbReference>
<evidence type="ECO:0000313" key="3">
    <source>
        <dbReference type="Proteomes" id="UP000032180"/>
    </source>
</evidence>
<dbReference type="eggNOG" id="ENOG502S3N3">
    <property type="taxonomic scope" value="Eukaryota"/>
</dbReference>